<dbReference type="AlphaFoldDB" id="A0A9P6E7D7"/>
<protein>
    <submittedName>
        <fullName evidence="1">Uncharacterized protein</fullName>
    </submittedName>
</protein>
<keyword evidence="2" id="KW-1185">Reference proteome</keyword>
<sequence length="240" mass="27618">MAALDVLKAEILTFTHTVNQSYDDKKAQKILDLVEAIPEDGSQSSSPTPPPLGLLVYAVKSILYPTVIYEQISDLVRLFTMIDFWRQRSMGEVKTAVIWDDYFASSGDKGQMPYTQLTDDVRGILLGHQEDALGWRRIFMRIVCKCFTTHLQRLWLNQRGASFRKQWEVYFSIATKHFVPYDSDNQQPDGQKPSQAVDLTHAFQYQLSVEDLDMLVESMQECREFMVESFDNAKAWATPE</sequence>
<gene>
    <name evidence="1" type="ORF">CPB83DRAFT_839263</name>
</gene>
<reference evidence="1" key="1">
    <citation type="submission" date="2020-11" db="EMBL/GenBank/DDBJ databases">
        <authorList>
            <consortium name="DOE Joint Genome Institute"/>
            <person name="Ahrendt S."/>
            <person name="Riley R."/>
            <person name="Andreopoulos W."/>
            <person name="Labutti K."/>
            <person name="Pangilinan J."/>
            <person name="Ruiz-Duenas F.J."/>
            <person name="Barrasa J.M."/>
            <person name="Sanchez-Garcia M."/>
            <person name="Camarero S."/>
            <person name="Miyauchi S."/>
            <person name="Serrano A."/>
            <person name="Linde D."/>
            <person name="Babiker R."/>
            <person name="Drula E."/>
            <person name="Ayuso-Fernandez I."/>
            <person name="Pacheco R."/>
            <person name="Padilla G."/>
            <person name="Ferreira P."/>
            <person name="Barriuso J."/>
            <person name="Kellner H."/>
            <person name="Castanera R."/>
            <person name="Alfaro M."/>
            <person name="Ramirez L."/>
            <person name="Pisabarro A.G."/>
            <person name="Kuo A."/>
            <person name="Tritt A."/>
            <person name="Lipzen A."/>
            <person name="He G."/>
            <person name="Yan M."/>
            <person name="Ng V."/>
            <person name="Cullen D."/>
            <person name="Martin F."/>
            <person name="Rosso M.-N."/>
            <person name="Henrissat B."/>
            <person name="Hibbett D."/>
            <person name="Martinez A.T."/>
            <person name="Grigoriev I.V."/>
        </authorList>
    </citation>
    <scope>NUCLEOTIDE SEQUENCE</scope>
    <source>
        <strain evidence="1">CBS 506.95</strain>
    </source>
</reference>
<evidence type="ECO:0000313" key="2">
    <source>
        <dbReference type="Proteomes" id="UP000807306"/>
    </source>
</evidence>
<dbReference type="EMBL" id="MU157906">
    <property type="protein sequence ID" value="KAF9524018.1"/>
    <property type="molecule type" value="Genomic_DNA"/>
</dbReference>
<name>A0A9P6E7D7_9AGAR</name>
<evidence type="ECO:0000313" key="1">
    <source>
        <dbReference type="EMBL" id="KAF9524018.1"/>
    </source>
</evidence>
<proteinExistence type="predicted"/>
<accession>A0A9P6E7D7</accession>
<organism evidence="1 2">
    <name type="scientific">Crepidotus variabilis</name>
    <dbReference type="NCBI Taxonomy" id="179855"/>
    <lineage>
        <taxon>Eukaryota</taxon>
        <taxon>Fungi</taxon>
        <taxon>Dikarya</taxon>
        <taxon>Basidiomycota</taxon>
        <taxon>Agaricomycotina</taxon>
        <taxon>Agaricomycetes</taxon>
        <taxon>Agaricomycetidae</taxon>
        <taxon>Agaricales</taxon>
        <taxon>Agaricineae</taxon>
        <taxon>Crepidotaceae</taxon>
        <taxon>Crepidotus</taxon>
    </lineage>
</organism>
<dbReference type="OrthoDB" id="3244206at2759"/>
<comment type="caution">
    <text evidence="1">The sequence shown here is derived from an EMBL/GenBank/DDBJ whole genome shotgun (WGS) entry which is preliminary data.</text>
</comment>
<dbReference type="Proteomes" id="UP000807306">
    <property type="component" value="Unassembled WGS sequence"/>
</dbReference>